<name>A0A6M3M0C3_9ZZZZ</name>
<evidence type="ECO:0000256" key="1">
    <source>
        <dbReference type="SAM" id="MobiDB-lite"/>
    </source>
</evidence>
<organism evidence="2">
    <name type="scientific">viral metagenome</name>
    <dbReference type="NCBI Taxonomy" id="1070528"/>
    <lineage>
        <taxon>unclassified sequences</taxon>
        <taxon>metagenomes</taxon>
        <taxon>organismal metagenomes</taxon>
    </lineage>
</organism>
<protein>
    <submittedName>
        <fullName evidence="2">Uncharacterized protein</fullName>
    </submittedName>
</protein>
<dbReference type="AlphaFoldDB" id="A0A6M3M0C3"/>
<gene>
    <name evidence="2" type="ORF">MM171A00153_0066</name>
</gene>
<feature type="region of interest" description="Disordered" evidence="1">
    <location>
        <begin position="1"/>
        <end position="23"/>
    </location>
</feature>
<proteinExistence type="predicted"/>
<reference evidence="2" key="1">
    <citation type="submission" date="2020-03" db="EMBL/GenBank/DDBJ databases">
        <title>The deep terrestrial virosphere.</title>
        <authorList>
            <person name="Holmfeldt K."/>
            <person name="Nilsson E."/>
            <person name="Simone D."/>
            <person name="Lopez-Fernandez M."/>
            <person name="Wu X."/>
            <person name="de Brujin I."/>
            <person name="Lundin D."/>
            <person name="Andersson A."/>
            <person name="Bertilsson S."/>
            <person name="Dopson M."/>
        </authorList>
    </citation>
    <scope>NUCLEOTIDE SEQUENCE</scope>
    <source>
        <strain evidence="2">MM171A00153</strain>
    </source>
</reference>
<evidence type="ECO:0000313" key="2">
    <source>
        <dbReference type="EMBL" id="QJB01047.1"/>
    </source>
</evidence>
<sequence length="102" mass="11478">MNDQKQKMVRVNHPHAVRGPSGTVYYLGKPGPDNMGKFTGIQVISAGRVMIIELEAEDGAIHLPLESSEIRFKKIEVPEEEVRRHMEEVRAAERPANILVPH</sequence>
<feature type="compositionally biased region" description="Basic residues" evidence="1">
    <location>
        <begin position="7"/>
        <end position="16"/>
    </location>
</feature>
<accession>A0A6M3M0C3</accession>
<dbReference type="EMBL" id="MT143704">
    <property type="protein sequence ID" value="QJB01047.1"/>
    <property type="molecule type" value="Genomic_DNA"/>
</dbReference>